<organism evidence="3 4">
    <name type="scientific">Propionibacterium cyclohexanicum</name>
    <dbReference type="NCBI Taxonomy" id="64702"/>
    <lineage>
        <taxon>Bacteria</taxon>
        <taxon>Bacillati</taxon>
        <taxon>Actinomycetota</taxon>
        <taxon>Actinomycetes</taxon>
        <taxon>Propionibacteriales</taxon>
        <taxon>Propionibacteriaceae</taxon>
        <taxon>Propionibacterium</taxon>
    </lineage>
</organism>
<dbReference type="STRING" id="64702.SAMN05443377_12715"/>
<sequence>MIKDDKNDPGTAADAEPDPRFAGPPIFDRPTPEELPPADQPWKRRVGLPVLLIGVCLLVLGILALAMHSNGILLVVVGLLATAAGGYLLGANSRALKAWRAEHEPPAQR</sequence>
<dbReference type="Proteomes" id="UP000198815">
    <property type="component" value="Unassembled WGS sequence"/>
</dbReference>
<feature type="region of interest" description="Disordered" evidence="1">
    <location>
        <begin position="1"/>
        <end position="40"/>
    </location>
</feature>
<dbReference type="AlphaFoldDB" id="A0A1H9TS21"/>
<evidence type="ECO:0000256" key="2">
    <source>
        <dbReference type="SAM" id="Phobius"/>
    </source>
</evidence>
<dbReference type="RefSeq" id="WP_091971011.1">
    <property type="nucleotide sequence ID" value="NZ_FOGZ01000027.1"/>
</dbReference>
<keyword evidence="2" id="KW-1133">Transmembrane helix</keyword>
<keyword evidence="2" id="KW-0812">Transmembrane</keyword>
<evidence type="ECO:0000313" key="3">
    <source>
        <dbReference type="EMBL" id="SER99942.1"/>
    </source>
</evidence>
<reference evidence="3 4" key="1">
    <citation type="submission" date="2016-10" db="EMBL/GenBank/DDBJ databases">
        <authorList>
            <person name="de Groot N.N."/>
        </authorList>
    </citation>
    <scope>NUCLEOTIDE SEQUENCE [LARGE SCALE GENOMIC DNA]</scope>
    <source>
        <strain evidence="3 4">DSM 16859</strain>
    </source>
</reference>
<name>A0A1H9TS21_9ACTN</name>
<keyword evidence="2" id="KW-0472">Membrane</keyword>
<dbReference type="EMBL" id="FOGZ01000027">
    <property type="protein sequence ID" value="SER99942.1"/>
    <property type="molecule type" value="Genomic_DNA"/>
</dbReference>
<evidence type="ECO:0000313" key="4">
    <source>
        <dbReference type="Proteomes" id="UP000198815"/>
    </source>
</evidence>
<keyword evidence="4" id="KW-1185">Reference proteome</keyword>
<proteinExistence type="predicted"/>
<accession>A0A1H9TS21</accession>
<protein>
    <submittedName>
        <fullName evidence="3">Uncharacterized protein</fullName>
    </submittedName>
</protein>
<gene>
    <name evidence="3" type="ORF">SAMN05443377_12715</name>
</gene>
<feature type="transmembrane region" description="Helical" evidence="2">
    <location>
        <begin position="72"/>
        <end position="90"/>
    </location>
</feature>
<evidence type="ECO:0000256" key="1">
    <source>
        <dbReference type="SAM" id="MobiDB-lite"/>
    </source>
</evidence>
<feature type="transmembrane region" description="Helical" evidence="2">
    <location>
        <begin position="46"/>
        <end position="66"/>
    </location>
</feature>